<dbReference type="RefSeq" id="WP_185054179.1">
    <property type="nucleotide sequence ID" value="NZ_BAABIX010000012.1"/>
</dbReference>
<protein>
    <submittedName>
        <fullName evidence="1">CRISPR system Cascade subunit CasC</fullName>
    </submittedName>
</protein>
<keyword evidence="2" id="KW-1185">Reference proteome</keyword>
<reference evidence="1 2" key="1">
    <citation type="submission" date="2020-08" db="EMBL/GenBank/DDBJ databases">
        <title>Genomic Encyclopedia of Type Strains, Phase IV (KMG-IV): sequencing the most valuable type-strain genomes for metagenomic binning, comparative biology and taxonomic classification.</title>
        <authorList>
            <person name="Goeker M."/>
        </authorList>
    </citation>
    <scope>NUCLEOTIDE SEQUENCE [LARGE SCALE GENOMIC DNA]</scope>
    <source>
        <strain evidence="1 2">DSM 45615</strain>
    </source>
</reference>
<dbReference type="Pfam" id="PF09344">
    <property type="entry name" value="Cas_CT1975"/>
    <property type="match status" value="1"/>
</dbReference>
<evidence type="ECO:0000313" key="1">
    <source>
        <dbReference type="EMBL" id="MBB5137245.1"/>
    </source>
</evidence>
<gene>
    <name evidence="1" type="ORF">HNP84_006997</name>
</gene>
<dbReference type="NCBIfam" id="TIGR01869">
    <property type="entry name" value="casC_Cse4"/>
    <property type="match status" value="1"/>
</dbReference>
<name>A0A840PMH2_9ACTN</name>
<proteinExistence type="predicted"/>
<accession>A0A840PMH2</accession>
<sequence length="428" mass="46837">MIIELHLLQSFPVSNLNRDQLGQPKTARFGGVTRARISSQALKRAVRDDFGLHGLHQNELGIRSKRFAEEAARFLVDRHGKTEDPAQALAATQLALLVLSIALDDKERLPTYLLFLTHGAAERLAALCDAHWPLLSRTLADHDKQNKEKNGREEKLTKSKVETLMKSSAPLKKLRAEVLDKFLKPAQAVDIALFGRMIADHPERNVTAASQVAHALSTHGVTTEFDYFTALDDLSRADETGASMLGTQEFNTACYYRYANLDLDQLRSNLRPFAVNGDRGPQADPALVARATYAWLAGFIEAVPRGKQASMASRTSPETFFAVIRERGAWNLANAFLRPVEDADDLMAVSTERLLHHYTKLTRFYDTHAAPTSILTTLADGVRIPEGAATQSPDTCSGFISAVLREVGLPDQPIPGSSGVDTGAGGGR</sequence>
<organism evidence="1 2">
    <name type="scientific">Thermocatellispora tengchongensis</name>
    <dbReference type="NCBI Taxonomy" id="1073253"/>
    <lineage>
        <taxon>Bacteria</taxon>
        <taxon>Bacillati</taxon>
        <taxon>Actinomycetota</taxon>
        <taxon>Actinomycetes</taxon>
        <taxon>Streptosporangiales</taxon>
        <taxon>Streptosporangiaceae</taxon>
        <taxon>Thermocatellispora</taxon>
    </lineage>
</organism>
<dbReference type="EMBL" id="JACHGN010000017">
    <property type="protein sequence ID" value="MBB5137245.1"/>
    <property type="molecule type" value="Genomic_DNA"/>
</dbReference>
<comment type="caution">
    <text evidence="1">The sequence shown here is derived from an EMBL/GenBank/DDBJ whole genome shotgun (WGS) entry which is preliminary data.</text>
</comment>
<dbReference type="AlphaFoldDB" id="A0A840PMH2"/>
<evidence type="ECO:0000313" key="2">
    <source>
        <dbReference type="Proteomes" id="UP000578449"/>
    </source>
</evidence>
<dbReference type="InterPro" id="IPR010148">
    <property type="entry name" value="CRISPR-assoc_prot_CT1975"/>
</dbReference>
<dbReference type="Proteomes" id="UP000578449">
    <property type="component" value="Unassembled WGS sequence"/>
</dbReference>